<proteinExistence type="predicted"/>
<keyword evidence="1" id="KW-1185">Reference proteome</keyword>
<organism evidence="1 2">
    <name type="scientific">Romanomermis culicivorax</name>
    <name type="common">Nematode worm</name>
    <dbReference type="NCBI Taxonomy" id="13658"/>
    <lineage>
        <taxon>Eukaryota</taxon>
        <taxon>Metazoa</taxon>
        <taxon>Ecdysozoa</taxon>
        <taxon>Nematoda</taxon>
        <taxon>Enoplea</taxon>
        <taxon>Dorylaimia</taxon>
        <taxon>Mermithida</taxon>
        <taxon>Mermithoidea</taxon>
        <taxon>Mermithidae</taxon>
        <taxon>Romanomermis</taxon>
    </lineage>
</organism>
<evidence type="ECO:0000313" key="2">
    <source>
        <dbReference type="WBParaSite" id="nRc.2.0.1.t03715-RA"/>
    </source>
</evidence>
<evidence type="ECO:0000313" key="1">
    <source>
        <dbReference type="Proteomes" id="UP000887565"/>
    </source>
</evidence>
<dbReference type="Proteomes" id="UP000887565">
    <property type="component" value="Unplaced"/>
</dbReference>
<sequence length="61" mass="6632">MNKAPAILRRLVPVGEGPAPVANFRCYTSSGAVPTANLRQNENKFPNLIAPSDYKPLRIPV</sequence>
<reference evidence="2" key="1">
    <citation type="submission" date="2022-11" db="UniProtKB">
        <authorList>
            <consortium name="WormBaseParasite"/>
        </authorList>
    </citation>
    <scope>IDENTIFICATION</scope>
</reference>
<name>A0A915HQH6_ROMCU</name>
<dbReference type="WBParaSite" id="nRc.2.0.1.t03715-RA">
    <property type="protein sequence ID" value="nRc.2.0.1.t03715-RA"/>
    <property type="gene ID" value="nRc.2.0.1.g03715"/>
</dbReference>
<accession>A0A915HQH6</accession>
<protein>
    <submittedName>
        <fullName evidence="2">Uncharacterized protein</fullName>
    </submittedName>
</protein>
<dbReference type="AlphaFoldDB" id="A0A915HQH6"/>